<evidence type="ECO:0000259" key="5">
    <source>
        <dbReference type="PROSITE" id="PS50075"/>
    </source>
</evidence>
<dbReference type="InterPro" id="IPR006162">
    <property type="entry name" value="Ppantetheine_attach_site"/>
</dbReference>
<dbReference type="NCBIfam" id="TIGR01733">
    <property type="entry name" value="AA-adenyl-dom"/>
    <property type="match status" value="2"/>
</dbReference>
<dbReference type="InterPro" id="IPR020845">
    <property type="entry name" value="AMP-binding_CS"/>
</dbReference>
<dbReference type="Gene3D" id="3.40.50.980">
    <property type="match status" value="4"/>
</dbReference>
<dbReference type="SUPFAM" id="SSF47336">
    <property type="entry name" value="ACP-like"/>
    <property type="match status" value="2"/>
</dbReference>
<dbReference type="Pfam" id="PF00668">
    <property type="entry name" value="Condensation"/>
    <property type="match status" value="2"/>
</dbReference>
<evidence type="ECO:0000256" key="1">
    <source>
        <dbReference type="ARBA" id="ARBA00001957"/>
    </source>
</evidence>
<evidence type="ECO:0000313" key="7">
    <source>
        <dbReference type="Proteomes" id="UP001307760"/>
    </source>
</evidence>
<feature type="domain" description="Carrier" evidence="5">
    <location>
        <begin position="973"/>
        <end position="1048"/>
    </location>
</feature>
<dbReference type="Gene3D" id="3.30.559.10">
    <property type="entry name" value="Chloramphenicol acetyltransferase-like domain"/>
    <property type="match status" value="2"/>
</dbReference>
<dbReference type="Gene3D" id="3.30.300.30">
    <property type="match status" value="2"/>
</dbReference>
<keyword evidence="2" id="KW-0596">Phosphopantetheine</keyword>
<dbReference type="PROSITE" id="PS00012">
    <property type="entry name" value="PHOSPHOPANTETHEINE"/>
    <property type="match status" value="1"/>
</dbReference>
<dbReference type="PROSITE" id="PS00455">
    <property type="entry name" value="AMP_BINDING"/>
    <property type="match status" value="2"/>
</dbReference>
<name>A0ABU7NM64_9ACTN</name>
<dbReference type="InterPro" id="IPR001242">
    <property type="entry name" value="Condensation_dom"/>
</dbReference>
<dbReference type="Pfam" id="PF13193">
    <property type="entry name" value="AMP-binding_C"/>
    <property type="match status" value="2"/>
</dbReference>
<dbReference type="InterPro" id="IPR029058">
    <property type="entry name" value="AB_hydrolase_fold"/>
</dbReference>
<dbReference type="SMART" id="SM00824">
    <property type="entry name" value="PKS_TE"/>
    <property type="match status" value="1"/>
</dbReference>
<evidence type="ECO:0000256" key="3">
    <source>
        <dbReference type="ARBA" id="ARBA00022553"/>
    </source>
</evidence>
<keyword evidence="3" id="KW-0597">Phosphoprotein</keyword>
<dbReference type="Gene3D" id="2.30.38.10">
    <property type="entry name" value="Luciferase, Domain 3"/>
    <property type="match status" value="2"/>
</dbReference>
<dbReference type="SUPFAM" id="SSF53474">
    <property type="entry name" value="alpha/beta-Hydrolases"/>
    <property type="match status" value="1"/>
</dbReference>
<dbReference type="Pfam" id="PF00550">
    <property type="entry name" value="PP-binding"/>
    <property type="match status" value="2"/>
</dbReference>
<sequence length="2406" mass="257352">MMATTSTTRPGSDFLPLSPLQRAFLFHADLVQDGPDIHVLQFTADLAGPLDEDRLRAAVRTQFVRHPNLRACFRTRRSGEPVQVLPAAVPLRWTSLDLGHLPPDGQAAALERITEADRTERFDLTRPPLLRCTLVRRADGLYRFLLTAHHIVVDGWSMPLLLSGLFEDYAAASGTAAPAVRPGTGYRDHLAWLARQDGRAARRAWREALSGLSEPSLVAPDDPGRTAVVPHTVRGHLSPPAAGRLAGWARGHQLTTGTVVQGGWGLLVGQLTGRNDVTFGVVDSGRPAELPGVDSLVGMFANTLPARLRIDPARSLTEVFTAFMDRQADLLPHRHLGLVDIQQLVGGATLLDTAVLFQNYPRTGEDAFTELTGLRLLASDIRNDTEFPLSLVVLPGDGLELRLQRHPGLFTEQAARRLLGRATRLLERLPDVADEPAGRLDLLVPEERERVLAGYNDTARPAPGRLLPDALARRAAQDPDRVAVESDHRKLTAGALESRANRLARHLLDHGAGPGSVVAVALPRTGDLLVAVLAVLKTGGAFLAVDPDHPRTRIRYMLDDARPAVLLSATAEAAAIGWPGPTVLMDRPAVGDLLDTLADGDLTDAERGGPLHPALPAYILYTSGSTGRPKGVVVPHGALANFLDDLPRRVPLTRDDRTLATTTFGFDIALLELFLPLLTGTGLVLADRATTRDPAALAAAVRAHGATVLQATPSQLQALLTAQPGCLAGLRLLSGGEALSAALAEGLLRHAGSLVNFYGPTEATVYVTAHEVRAPVDRTPPIGTPLANTRGYVLDAALRPVPPGVVGELYLAGAQLADGYLGRPALTAERFVADPHGAPGTRMYRTGDLARWDADGRLEYLGRTDHQIKVRGHRIEPGEIEAALVAQPGVTHAVVVPRTYGADDVRLVAYLVTPDPDPDTARIREGVAAALPSYMVPAAFVRLDALPLGTSGKVDRTRLPEPPAATPARPLPASGTPALDILRGLFADALGCADVGPDDDFFVLGGHSLLATRLVSRVRAALGAELSVRALFDHRTPAALAGHLTAAPAAREPLRPQERPSFVPLSHMQQRLWFLNRLAPGGGAYHVASAVRLTGEPDTGALRAALGDLTDRHEVLRTVYPELAGVPGQVVVDAAEARPDLPRYEVTGGERELTARLAAECAADFDLATELPLRARLFRLGPTEHVLLLVMHHIAVDGWSLEVLAGELSAAYRARAAGRAPELPELPVSYADFTLWQRRLLGTEDDPGSLQNRQLDYWTTTLRGMPEELELPTDHRRPQMAGYAGDAVGFTVPAEIHRRLAALAVSAGVSPFMVLQAALAVTLTKLGAGTDIPLGTPVAGRTDAALHDLVGFFVNTLVLRTDTGGDPAFVELLHRVREADLGAYAHQELPFERLVEALNPTRSLARQSLFQVMLILQNTERSRFSLDGLECAPVEVGLGVKFDLAFEIAEEHDADGPAGLTGRLEFATDLYTRPTAERLAERFVRLLTAAVTRPTERLSSLEVLAPGERRQILERWSADRQWTAPPPVTLPDLFEQWARQRPGHPAFVSDRDRLTYRELDERAGRFARHLRDLGAGPGTLVALALPRSADLVVALLAVLKTGAAYLPVDPGYPTARITQMLTDARPALLVTRTAVRASGALPGDVVAEDRTVVLDDAATAESVAARPSRPLTDDERTRPLTPADLAYVIYTSGSTGRPKGVAVSHATAADLARDHRARLGLGPHTRALQFASFGFDAAVWELCVSLFSGGTLVQADDDRRAGEPLADTIGRHAVNLAVLPPVVVASLPPDAWLPKDMLLAVAGSACPPELVDRWAGATRMVNAFGPTETTVCCTLGDRLQGGRPPIGRPVAGHRTYVLDDALSPVPAGVTGELYVGGTGLAVGYLNRPELTAERFVADPFGAPGSRMYRTGDLVRWLPDGNLDYVGRADQQVKIRGFRVEPGEIESALTDEPGVAQAAVVAREDRPGDLRLVGYLVPEAGTEPDVAALRAALARRLPGHLVPAALLALPELPLTAHGKLDVAALPAPERRGTPSRPPEHGTERLVADAFAEVLGVAGVGAEDDFFALGGNSIGSVQLVSRLAKDGLRIAVAEVFTARTVAALAALARRGPTAPGQATVRHLEEQWTAGGLDAGTLDPFAPLLPIRPTGELPPLWCLHGGLGLSLPYVGLAAHIDPARPLYGLQAPQASGGAPPATLEAQADACLRLIRRIQPEGPYHLMGWSYGGLLAHQLAVRLRHAGDRVAYLANLDAYPHDPAHDGPLAGERELLVRFLAYLGHEDAAGAADGGAESVARTLRRHGGTFARLATEDVERLMATMRHHADLATRFRPGSHEGAMTLVVAAAERSAEATAHSVRRWRPHVTGAVHRHDVPHEHEYLMHPGPQAAIGKIIDDDLRRLASRRPGRQA</sequence>
<dbReference type="InterPro" id="IPR020806">
    <property type="entry name" value="PKS_PP-bd"/>
</dbReference>
<protein>
    <submittedName>
        <fullName evidence="6">Amino acid adenylation domain-containing protein</fullName>
    </submittedName>
</protein>
<dbReference type="InterPro" id="IPR045851">
    <property type="entry name" value="AMP-bd_C_sf"/>
</dbReference>
<accession>A0ABU7NM64</accession>
<dbReference type="InterPro" id="IPR036736">
    <property type="entry name" value="ACP-like_sf"/>
</dbReference>
<feature type="region of interest" description="Disordered" evidence="4">
    <location>
        <begin position="953"/>
        <end position="972"/>
    </location>
</feature>
<dbReference type="SUPFAM" id="SSF56801">
    <property type="entry name" value="Acetyl-CoA synthetase-like"/>
    <property type="match status" value="2"/>
</dbReference>
<comment type="caution">
    <text evidence="6">The sequence shown here is derived from an EMBL/GenBank/DDBJ whole genome shotgun (WGS) entry which is preliminary data.</text>
</comment>
<evidence type="ECO:0000313" key="6">
    <source>
        <dbReference type="EMBL" id="MEE4419929.1"/>
    </source>
</evidence>
<organism evidence="6 7">
    <name type="scientific">Streptomyces bugieae</name>
    <dbReference type="NCBI Taxonomy" id="3098223"/>
    <lineage>
        <taxon>Bacteria</taxon>
        <taxon>Bacillati</taxon>
        <taxon>Actinomycetota</taxon>
        <taxon>Actinomycetes</taxon>
        <taxon>Kitasatosporales</taxon>
        <taxon>Streptomycetaceae</taxon>
        <taxon>Streptomyces</taxon>
    </lineage>
</organism>
<dbReference type="Pfam" id="PF00501">
    <property type="entry name" value="AMP-binding"/>
    <property type="match status" value="2"/>
</dbReference>
<feature type="domain" description="Carrier" evidence="5">
    <location>
        <begin position="2036"/>
        <end position="2110"/>
    </location>
</feature>
<dbReference type="Proteomes" id="UP001307760">
    <property type="component" value="Unassembled WGS sequence"/>
</dbReference>
<dbReference type="InterPro" id="IPR009081">
    <property type="entry name" value="PP-bd_ACP"/>
</dbReference>
<dbReference type="Gene3D" id="3.30.559.30">
    <property type="entry name" value="Nonribosomal peptide synthetase, condensation domain"/>
    <property type="match status" value="2"/>
</dbReference>
<comment type="cofactor">
    <cofactor evidence="1">
        <name>pantetheine 4'-phosphate</name>
        <dbReference type="ChEBI" id="CHEBI:47942"/>
    </cofactor>
</comment>
<keyword evidence="7" id="KW-1185">Reference proteome</keyword>
<reference evidence="6 7" key="1">
    <citation type="submission" date="2023-12" db="EMBL/GenBank/DDBJ databases">
        <title>30 novel species of actinomycetes from the DSMZ collection.</title>
        <authorList>
            <person name="Nouioui I."/>
        </authorList>
    </citation>
    <scope>NUCLEOTIDE SEQUENCE [LARGE SCALE GENOMIC DNA]</scope>
    <source>
        <strain evidence="6 7">DSM 41528</strain>
    </source>
</reference>
<dbReference type="InterPro" id="IPR001031">
    <property type="entry name" value="Thioesterase"/>
</dbReference>
<dbReference type="InterPro" id="IPR000873">
    <property type="entry name" value="AMP-dep_synth/lig_dom"/>
</dbReference>
<dbReference type="EMBL" id="JAZBJP010000003">
    <property type="protein sequence ID" value="MEE4419929.1"/>
    <property type="molecule type" value="Genomic_DNA"/>
</dbReference>
<dbReference type="PROSITE" id="PS50075">
    <property type="entry name" value="CARRIER"/>
    <property type="match status" value="2"/>
</dbReference>
<dbReference type="Gene3D" id="1.10.1200.10">
    <property type="entry name" value="ACP-like"/>
    <property type="match status" value="1"/>
</dbReference>
<gene>
    <name evidence="6" type="ORF">V2J85_11220</name>
</gene>
<dbReference type="InterPro" id="IPR025110">
    <property type="entry name" value="AMP-bd_C"/>
</dbReference>
<dbReference type="Pfam" id="PF00975">
    <property type="entry name" value="Thioesterase"/>
    <property type="match status" value="1"/>
</dbReference>
<dbReference type="SMART" id="SM00823">
    <property type="entry name" value="PKS_PP"/>
    <property type="match status" value="2"/>
</dbReference>
<dbReference type="SUPFAM" id="SSF52777">
    <property type="entry name" value="CoA-dependent acyltransferases"/>
    <property type="match status" value="4"/>
</dbReference>
<evidence type="ECO:0000256" key="2">
    <source>
        <dbReference type="ARBA" id="ARBA00022450"/>
    </source>
</evidence>
<proteinExistence type="predicted"/>
<evidence type="ECO:0000256" key="4">
    <source>
        <dbReference type="SAM" id="MobiDB-lite"/>
    </source>
</evidence>
<dbReference type="PANTHER" id="PTHR45527:SF1">
    <property type="entry name" value="FATTY ACID SYNTHASE"/>
    <property type="match status" value="1"/>
</dbReference>
<dbReference type="Gene3D" id="3.40.50.1820">
    <property type="entry name" value="alpha/beta hydrolase"/>
    <property type="match status" value="1"/>
</dbReference>
<dbReference type="InterPro" id="IPR010071">
    <property type="entry name" value="AA_adenyl_dom"/>
</dbReference>
<dbReference type="InterPro" id="IPR020802">
    <property type="entry name" value="TesA-like"/>
</dbReference>
<dbReference type="PANTHER" id="PTHR45527">
    <property type="entry name" value="NONRIBOSOMAL PEPTIDE SYNTHETASE"/>
    <property type="match status" value="1"/>
</dbReference>
<dbReference type="CDD" id="cd19540">
    <property type="entry name" value="LCL_NRPS-like"/>
    <property type="match status" value="1"/>
</dbReference>
<dbReference type="InterPro" id="IPR023213">
    <property type="entry name" value="CAT-like_dom_sf"/>
</dbReference>